<gene>
    <name evidence="2" type="ORF">AFUB_096460</name>
</gene>
<evidence type="ECO:0000313" key="3">
    <source>
        <dbReference type="Proteomes" id="UP000001699"/>
    </source>
</evidence>
<dbReference type="Proteomes" id="UP000001699">
    <property type="component" value="Unassembled WGS sequence"/>
</dbReference>
<evidence type="ECO:0000313" key="2">
    <source>
        <dbReference type="EMBL" id="EDP47794.1"/>
    </source>
</evidence>
<dbReference type="AlphaFoldDB" id="B0YDR0"/>
<feature type="transmembrane region" description="Helical" evidence="1">
    <location>
        <begin position="82"/>
        <end position="104"/>
    </location>
</feature>
<feature type="transmembrane region" description="Helical" evidence="1">
    <location>
        <begin position="124"/>
        <end position="145"/>
    </location>
</feature>
<keyword evidence="1" id="KW-1133">Transmembrane helix</keyword>
<sequence length="192" mass="21821">MSAWWAYTTARAGEERDKQRERDKQSASAQMDLWTEEIAWQHSVLMLLVCVCELTENPLCPDYSVQGSERKYLKLGSSGRKVVLFLSCSGSTGVVGYMGAIWLLCLDRDRGLIFMTVAEADKKQFYFFFFFFFVLQNDLVAKVDLRTRFLLCSGLAVGSLARRKSLVLAVLLVSIMSVLLLRRLLGSRLPLR</sequence>
<proteinExistence type="predicted"/>
<keyword evidence="1" id="KW-0472">Membrane</keyword>
<evidence type="ECO:0000256" key="1">
    <source>
        <dbReference type="SAM" id="Phobius"/>
    </source>
</evidence>
<keyword evidence="1" id="KW-0812">Transmembrane</keyword>
<dbReference type="VEuPathDB" id="FungiDB:AFUB_096460"/>
<dbReference type="EMBL" id="DS499602">
    <property type="protein sequence ID" value="EDP47794.1"/>
    <property type="molecule type" value="Genomic_DNA"/>
</dbReference>
<feature type="transmembrane region" description="Helical" evidence="1">
    <location>
        <begin position="166"/>
        <end position="185"/>
    </location>
</feature>
<keyword evidence="3" id="KW-1185">Reference proteome</keyword>
<organism evidence="2 3">
    <name type="scientific">Aspergillus fumigatus (strain CBS 144.89 / FGSC A1163 / CEA10)</name>
    <name type="common">Neosartorya fumigata</name>
    <dbReference type="NCBI Taxonomy" id="451804"/>
    <lineage>
        <taxon>Eukaryota</taxon>
        <taxon>Fungi</taxon>
        <taxon>Dikarya</taxon>
        <taxon>Ascomycota</taxon>
        <taxon>Pezizomycotina</taxon>
        <taxon>Eurotiomycetes</taxon>
        <taxon>Eurotiomycetidae</taxon>
        <taxon>Eurotiales</taxon>
        <taxon>Aspergillaceae</taxon>
        <taxon>Aspergillus</taxon>
        <taxon>Aspergillus subgen. Fumigati</taxon>
    </lineage>
</organism>
<accession>B0YDR0</accession>
<reference evidence="2 3" key="1">
    <citation type="journal article" date="2008" name="PLoS Genet.">
        <title>Genomic islands in the pathogenic filamentous fungus Aspergillus fumigatus.</title>
        <authorList>
            <person name="Fedorova N.D."/>
            <person name="Khaldi N."/>
            <person name="Joardar V.S."/>
            <person name="Maiti R."/>
            <person name="Amedeo P."/>
            <person name="Anderson M.J."/>
            <person name="Crabtree J."/>
            <person name="Silva J.C."/>
            <person name="Badger J.H."/>
            <person name="Albarraq A."/>
            <person name="Angiuoli S."/>
            <person name="Bussey H."/>
            <person name="Bowyer P."/>
            <person name="Cotty P.J."/>
            <person name="Dyer P.S."/>
            <person name="Egan A."/>
            <person name="Galens K."/>
            <person name="Fraser-Liggett C.M."/>
            <person name="Haas B.J."/>
            <person name="Inman J.M."/>
            <person name="Kent R."/>
            <person name="Lemieux S."/>
            <person name="Malavazi I."/>
            <person name="Orvis J."/>
            <person name="Roemer T."/>
            <person name="Ronning C.M."/>
            <person name="Sundaram J.P."/>
            <person name="Sutton G."/>
            <person name="Turner G."/>
            <person name="Venter J.C."/>
            <person name="White O.R."/>
            <person name="Whitty B.R."/>
            <person name="Youngman P."/>
            <person name="Wolfe K.H."/>
            <person name="Goldman G.H."/>
            <person name="Wortman J.R."/>
            <person name="Jiang B."/>
            <person name="Denning D.W."/>
            <person name="Nierman W.C."/>
        </authorList>
    </citation>
    <scope>NUCLEOTIDE SEQUENCE [LARGE SCALE GENOMIC DNA]</scope>
    <source>
        <strain evidence="3">CBS 144.89 / FGSC A1163 / CEA10</strain>
    </source>
</reference>
<protein>
    <submittedName>
        <fullName evidence="2">Uncharacterized protein</fullName>
    </submittedName>
</protein>
<dbReference type="HOGENOM" id="CLU_1414849_0_0_1"/>
<name>B0YDR0_ASPFC</name>